<keyword evidence="3" id="KW-0446">Lipid-binding</keyword>
<keyword evidence="2" id="KW-0333">Golgi apparatus</keyword>
<keyword evidence="6" id="KW-1185">Reference proteome</keyword>
<dbReference type="Proteomes" id="UP000246964">
    <property type="component" value="Unassembled WGS sequence"/>
</dbReference>
<dbReference type="GO" id="GO:0007030">
    <property type="term" value="P:Golgi organization"/>
    <property type="evidence" value="ECO:0007669"/>
    <property type="project" value="TreeGrafter"/>
</dbReference>
<dbReference type="GO" id="GO:0043001">
    <property type="term" value="P:Golgi to plasma membrane protein transport"/>
    <property type="evidence" value="ECO:0007669"/>
    <property type="project" value="TreeGrafter"/>
</dbReference>
<organism evidence="5 6">
    <name type="scientific">Pseudidiomarina maritima</name>
    <dbReference type="NCBI Taxonomy" id="519453"/>
    <lineage>
        <taxon>Bacteria</taxon>
        <taxon>Pseudomonadati</taxon>
        <taxon>Pseudomonadota</taxon>
        <taxon>Gammaproteobacteria</taxon>
        <taxon>Alteromonadales</taxon>
        <taxon>Idiomarinaceae</taxon>
        <taxon>Pseudidiomarina</taxon>
    </lineage>
</organism>
<comment type="subcellular location">
    <subcellularLocation>
        <location evidence="1">Golgi apparatus membrane</location>
        <topology evidence="1">Peripheral membrane protein</topology>
        <orientation evidence="1">Cytoplasmic side</orientation>
    </subcellularLocation>
</comment>
<dbReference type="GO" id="GO:0048194">
    <property type="term" value="P:Golgi vesicle budding"/>
    <property type="evidence" value="ECO:0007669"/>
    <property type="project" value="TreeGrafter"/>
</dbReference>
<dbReference type="PANTHER" id="PTHR12704:SF2">
    <property type="entry name" value="GOLGI PHOSPHOPROTEIN 3 HOMOLOG SAURON"/>
    <property type="match status" value="1"/>
</dbReference>
<dbReference type="Pfam" id="PF05719">
    <property type="entry name" value="GPP34"/>
    <property type="match status" value="1"/>
</dbReference>
<evidence type="ECO:0000313" key="5">
    <source>
        <dbReference type="EMBL" id="PWW14233.1"/>
    </source>
</evidence>
<accession>A0A317QBG6</accession>
<dbReference type="GO" id="GO:0006890">
    <property type="term" value="P:retrograde vesicle-mediated transport, Golgi to endoplasmic reticulum"/>
    <property type="evidence" value="ECO:0007669"/>
    <property type="project" value="TreeGrafter"/>
</dbReference>
<dbReference type="GO" id="GO:0070273">
    <property type="term" value="F:phosphatidylinositol-4-phosphate binding"/>
    <property type="evidence" value="ECO:0007669"/>
    <property type="project" value="InterPro"/>
</dbReference>
<dbReference type="PANTHER" id="PTHR12704">
    <property type="entry name" value="TRANS-GOLGI PROTEIN GMX33"/>
    <property type="match status" value="1"/>
</dbReference>
<dbReference type="STRING" id="519453.SAMN04488070_1552"/>
<dbReference type="RefSeq" id="WP_110075603.1">
    <property type="nucleotide sequence ID" value="NZ_QGTT01000004.1"/>
</dbReference>
<protein>
    <submittedName>
        <fullName evidence="5">Golgi phosphoprotein 3 GPP34</fullName>
    </submittedName>
</protein>
<dbReference type="OrthoDB" id="6237461at2"/>
<evidence type="ECO:0000256" key="4">
    <source>
        <dbReference type="ARBA" id="ARBA00023136"/>
    </source>
</evidence>
<dbReference type="GO" id="GO:0005829">
    <property type="term" value="C:cytosol"/>
    <property type="evidence" value="ECO:0007669"/>
    <property type="project" value="TreeGrafter"/>
</dbReference>
<dbReference type="InterPro" id="IPR038261">
    <property type="entry name" value="GPP34-like_sf"/>
</dbReference>
<reference evidence="5 6" key="1">
    <citation type="submission" date="2018-05" db="EMBL/GenBank/DDBJ databases">
        <title>Freshwater and sediment microbial communities from various areas in North America, analyzing microbe dynamics in response to fracking.</title>
        <authorList>
            <person name="Lamendella R."/>
        </authorList>
    </citation>
    <scope>NUCLEOTIDE SEQUENCE [LARGE SCALE GENOMIC DNA]</scope>
    <source>
        <strain evidence="5 6">125B1</strain>
    </source>
</reference>
<gene>
    <name evidence="5" type="ORF">DET45_104172</name>
</gene>
<dbReference type="GO" id="GO:0012505">
    <property type="term" value="C:endomembrane system"/>
    <property type="evidence" value="ECO:0007669"/>
    <property type="project" value="UniProtKB-ARBA"/>
</dbReference>
<dbReference type="InterPro" id="IPR008628">
    <property type="entry name" value="GPP34-like"/>
</dbReference>
<name>A0A317QBG6_9GAMM</name>
<proteinExistence type="predicted"/>
<dbReference type="Gene3D" id="1.10.3630.10">
    <property type="entry name" value="yeast vps74-n-term truncation variant domain like"/>
    <property type="match status" value="1"/>
</dbReference>
<evidence type="ECO:0000256" key="1">
    <source>
        <dbReference type="ARBA" id="ARBA00004255"/>
    </source>
</evidence>
<evidence type="ECO:0000313" key="6">
    <source>
        <dbReference type="Proteomes" id="UP000246964"/>
    </source>
</evidence>
<keyword evidence="4" id="KW-0472">Membrane</keyword>
<evidence type="ECO:0000256" key="3">
    <source>
        <dbReference type="ARBA" id="ARBA00023121"/>
    </source>
</evidence>
<evidence type="ECO:0000256" key="2">
    <source>
        <dbReference type="ARBA" id="ARBA00023034"/>
    </source>
</evidence>
<comment type="caution">
    <text evidence="5">The sequence shown here is derived from an EMBL/GenBank/DDBJ whole genome shotgun (WGS) entry which is preliminary data.</text>
</comment>
<dbReference type="EMBL" id="QGTT01000004">
    <property type="protein sequence ID" value="PWW14233.1"/>
    <property type="molecule type" value="Genomic_DNA"/>
</dbReference>
<sequence length="246" mass="27351">MQTHNQTHNSNQLQVKLYEALVLLALHDEKGTTEGWYIEYTVAAAVLAELLMMNRVKVNAENKGKLEVIDAAPTGDLVMDEVLHKVATKKRPDTLQNWVMAIGHIPKLKHKVAEQLVVDGIIKSEEKKVLWVFTQKVYPEVNPEPERHLRHEMRRLILDKPLEIDAKVAILVALAKSAYLLKEVFSKDELKTHKERIDKIAKGEELGQITSEVVDAVQAAVMVAVMLPAMMAATTAATSSSSSSGC</sequence>
<dbReference type="AlphaFoldDB" id="A0A317QBG6"/>